<dbReference type="PANTHER" id="PTHR47868:SF2">
    <property type="entry name" value="OS05G0457700 PROTEIN"/>
    <property type="match status" value="1"/>
</dbReference>
<accession>G7JTX6</accession>
<dbReference type="PaxDb" id="3880-AES89705"/>
<proteinExistence type="predicted"/>
<feature type="region of interest" description="Disordered" evidence="1">
    <location>
        <begin position="37"/>
        <end position="56"/>
    </location>
</feature>
<organism evidence="2 4">
    <name type="scientific">Medicago truncatula</name>
    <name type="common">Barrel medic</name>
    <name type="synonym">Medicago tribuloides</name>
    <dbReference type="NCBI Taxonomy" id="3880"/>
    <lineage>
        <taxon>Eukaryota</taxon>
        <taxon>Viridiplantae</taxon>
        <taxon>Streptophyta</taxon>
        <taxon>Embryophyta</taxon>
        <taxon>Tracheophyta</taxon>
        <taxon>Spermatophyta</taxon>
        <taxon>Magnoliopsida</taxon>
        <taxon>eudicotyledons</taxon>
        <taxon>Gunneridae</taxon>
        <taxon>Pentapetalae</taxon>
        <taxon>rosids</taxon>
        <taxon>fabids</taxon>
        <taxon>Fabales</taxon>
        <taxon>Fabaceae</taxon>
        <taxon>Papilionoideae</taxon>
        <taxon>50 kb inversion clade</taxon>
        <taxon>NPAAA clade</taxon>
        <taxon>Hologalegina</taxon>
        <taxon>IRL clade</taxon>
        <taxon>Trifolieae</taxon>
        <taxon>Medicago</taxon>
    </lineage>
</organism>
<dbReference type="HOGENOM" id="CLU_1671914_0_0_1"/>
<name>G7JTX6_MEDTR</name>
<dbReference type="Proteomes" id="UP000002051">
    <property type="component" value="Chromosome 4"/>
</dbReference>
<evidence type="ECO:0000256" key="1">
    <source>
        <dbReference type="SAM" id="MobiDB-lite"/>
    </source>
</evidence>
<reference evidence="2 4" key="2">
    <citation type="journal article" date="2014" name="BMC Genomics">
        <title>An improved genome release (version Mt4.0) for the model legume Medicago truncatula.</title>
        <authorList>
            <person name="Tang H."/>
            <person name="Krishnakumar V."/>
            <person name="Bidwell S."/>
            <person name="Rosen B."/>
            <person name="Chan A."/>
            <person name="Zhou S."/>
            <person name="Gentzbittel L."/>
            <person name="Childs K.L."/>
            <person name="Yandell M."/>
            <person name="Gundlach H."/>
            <person name="Mayer K.F."/>
            <person name="Schwartz D.C."/>
            <person name="Town C.D."/>
        </authorList>
    </citation>
    <scope>GENOME REANNOTATION</scope>
    <source>
        <strain evidence="3 4">cv. Jemalong A17</strain>
    </source>
</reference>
<reference evidence="2 4" key="1">
    <citation type="journal article" date="2011" name="Nature">
        <title>The Medicago genome provides insight into the evolution of rhizobial symbioses.</title>
        <authorList>
            <person name="Young N.D."/>
            <person name="Debelle F."/>
            <person name="Oldroyd G.E."/>
            <person name="Geurts R."/>
            <person name="Cannon S.B."/>
            <person name="Udvardi M.K."/>
            <person name="Benedito V.A."/>
            <person name="Mayer K.F."/>
            <person name="Gouzy J."/>
            <person name="Schoof H."/>
            <person name="Van de Peer Y."/>
            <person name="Proost S."/>
            <person name="Cook D.R."/>
            <person name="Meyers B.C."/>
            <person name="Spannagl M."/>
            <person name="Cheung F."/>
            <person name="De Mita S."/>
            <person name="Krishnakumar V."/>
            <person name="Gundlach H."/>
            <person name="Zhou S."/>
            <person name="Mudge J."/>
            <person name="Bharti A.K."/>
            <person name="Murray J.D."/>
            <person name="Naoumkina M.A."/>
            <person name="Rosen B."/>
            <person name="Silverstein K.A."/>
            <person name="Tang H."/>
            <person name="Rombauts S."/>
            <person name="Zhao P.X."/>
            <person name="Zhou P."/>
            <person name="Barbe V."/>
            <person name="Bardou P."/>
            <person name="Bechner M."/>
            <person name="Bellec A."/>
            <person name="Berger A."/>
            <person name="Berges H."/>
            <person name="Bidwell S."/>
            <person name="Bisseling T."/>
            <person name="Choisne N."/>
            <person name="Couloux A."/>
            <person name="Denny R."/>
            <person name="Deshpande S."/>
            <person name="Dai X."/>
            <person name="Doyle J.J."/>
            <person name="Dudez A.M."/>
            <person name="Farmer A.D."/>
            <person name="Fouteau S."/>
            <person name="Franken C."/>
            <person name="Gibelin C."/>
            <person name="Gish J."/>
            <person name="Goldstein S."/>
            <person name="Gonzalez A.J."/>
            <person name="Green P.J."/>
            <person name="Hallab A."/>
            <person name="Hartog M."/>
            <person name="Hua A."/>
            <person name="Humphray S.J."/>
            <person name="Jeong D.H."/>
            <person name="Jing Y."/>
            <person name="Jocker A."/>
            <person name="Kenton S.M."/>
            <person name="Kim D.J."/>
            <person name="Klee K."/>
            <person name="Lai H."/>
            <person name="Lang C."/>
            <person name="Lin S."/>
            <person name="Macmil S.L."/>
            <person name="Magdelenat G."/>
            <person name="Matthews L."/>
            <person name="McCorrison J."/>
            <person name="Monaghan E.L."/>
            <person name="Mun J.H."/>
            <person name="Najar F.Z."/>
            <person name="Nicholson C."/>
            <person name="Noirot C."/>
            <person name="O'Bleness M."/>
            <person name="Paule C.R."/>
            <person name="Poulain J."/>
            <person name="Prion F."/>
            <person name="Qin B."/>
            <person name="Qu C."/>
            <person name="Retzel E.F."/>
            <person name="Riddle C."/>
            <person name="Sallet E."/>
            <person name="Samain S."/>
            <person name="Samson N."/>
            <person name="Sanders I."/>
            <person name="Saurat O."/>
            <person name="Scarpelli C."/>
            <person name="Schiex T."/>
            <person name="Segurens B."/>
            <person name="Severin A.J."/>
            <person name="Sherrier D.J."/>
            <person name="Shi R."/>
            <person name="Sims S."/>
            <person name="Singer S.R."/>
            <person name="Sinharoy S."/>
            <person name="Sterck L."/>
            <person name="Viollet A."/>
            <person name="Wang B.B."/>
            <person name="Wang K."/>
            <person name="Wang M."/>
            <person name="Wang X."/>
            <person name="Warfsmann J."/>
            <person name="Weissenbach J."/>
            <person name="White D.D."/>
            <person name="White J.D."/>
            <person name="Wiley G.B."/>
            <person name="Wincker P."/>
            <person name="Xing Y."/>
            <person name="Yang L."/>
            <person name="Yao Z."/>
            <person name="Ying F."/>
            <person name="Zhai J."/>
            <person name="Zhou L."/>
            <person name="Zuber A."/>
            <person name="Denarie J."/>
            <person name="Dixon R.A."/>
            <person name="May G.D."/>
            <person name="Schwartz D.C."/>
            <person name="Rogers J."/>
            <person name="Quetier F."/>
            <person name="Town C.D."/>
            <person name="Roe B.A."/>
        </authorList>
    </citation>
    <scope>NUCLEOTIDE SEQUENCE [LARGE SCALE GENOMIC DNA]</scope>
    <source>
        <strain evidence="2">A17</strain>
        <strain evidence="3 4">cv. Jemalong A17</strain>
    </source>
</reference>
<evidence type="ECO:0000313" key="2">
    <source>
        <dbReference type="EMBL" id="AES89705.1"/>
    </source>
</evidence>
<dbReference type="EnsemblPlants" id="AES89705">
    <property type="protein sequence ID" value="AES89705"/>
    <property type="gene ID" value="MTR_4g078800"/>
</dbReference>
<dbReference type="EMBL" id="CM001220">
    <property type="protein sequence ID" value="AES89705.1"/>
    <property type="molecule type" value="Genomic_DNA"/>
</dbReference>
<sequence length="158" mass="17974">MSSKFVNSVDVVGHRVAAYEAEDSMVSVVADECRTKRESGSKRRKGLERRGLEESRVERKSRSKIEILTLQKPFLINLPAPIYVCDGAAAQSYTKFLHRRNNFSKAKKIYNFLIKEATKLKERGNAYLGGANINIEGLMIQNMCAFEQLKSYLCNYNI</sequence>
<protein>
    <submittedName>
        <fullName evidence="2 3">Uncharacterized protein</fullName>
    </submittedName>
</protein>
<dbReference type="PANTHER" id="PTHR47868">
    <property type="entry name" value="OS05G0457700 PROTEIN"/>
    <property type="match status" value="1"/>
</dbReference>
<gene>
    <name evidence="2" type="ordered locus">MTR_4g078800</name>
</gene>
<reference evidence="3" key="3">
    <citation type="submission" date="2015-04" db="UniProtKB">
        <authorList>
            <consortium name="EnsemblPlants"/>
        </authorList>
    </citation>
    <scope>IDENTIFICATION</scope>
    <source>
        <strain evidence="3">cv. Jemalong A17</strain>
    </source>
</reference>
<keyword evidence="4" id="KW-1185">Reference proteome</keyword>
<dbReference type="AlphaFoldDB" id="G7JTX6"/>
<evidence type="ECO:0000313" key="3">
    <source>
        <dbReference type="EnsemblPlants" id="AES89705"/>
    </source>
</evidence>
<evidence type="ECO:0000313" key="4">
    <source>
        <dbReference type="Proteomes" id="UP000002051"/>
    </source>
</evidence>